<keyword evidence="1" id="KW-0472">Membrane</keyword>
<dbReference type="NCBIfam" id="NF047864">
    <property type="entry name" value="CBU_0592_membra"/>
    <property type="match status" value="1"/>
</dbReference>
<name>A0A2S7L2M9_9FLAO</name>
<comment type="caution">
    <text evidence="3">The sequence shown here is derived from an EMBL/GenBank/DDBJ whole genome shotgun (WGS) entry which is preliminary data.</text>
</comment>
<keyword evidence="4" id="KW-1185">Reference proteome</keyword>
<gene>
    <name evidence="3" type="ORF">BST83_01070</name>
</gene>
<feature type="domain" description="CBU-0592-like" evidence="2">
    <location>
        <begin position="3"/>
        <end position="74"/>
    </location>
</feature>
<dbReference type="AlphaFoldDB" id="A0A2S7L2M9"/>
<evidence type="ECO:0000313" key="4">
    <source>
        <dbReference type="Proteomes" id="UP000239522"/>
    </source>
</evidence>
<evidence type="ECO:0000259" key="2">
    <source>
        <dbReference type="Pfam" id="PF26604"/>
    </source>
</evidence>
<accession>A0A2S7L2M9</accession>
<dbReference type="OrthoDB" id="826808at2"/>
<evidence type="ECO:0000313" key="3">
    <source>
        <dbReference type="EMBL" id="PQB08973.1"/>
    </source>
</evidence>
<proteinExistence type="predicted"/>
<dbReference type="InterPro" id="IPR058058">
    <property type="entry name" value="CBU_0592-like"/>
</dbReference>
<protein>
    <recommendedName>
        <fullName evidence="2">CBU-0592-like domain-containing protein</fullName>
    </recommendedName>
</protein>
<dbReference type="Proteomes" id="UP000239522">
    <property type="component" value="Unassembled WGS sequence"/>
</dbReference>
<keyword evidence="1" id="KW-0812">Transmembrane</keyword>
<dbReference type="Pfam" id="PF26604">
    <property type="entry name" value="CBU_0592"/>
    <property type="match status" value="1"/>
</dbReference>
<sequence length="89" mass="9774">MFYSIVGWLGVVIFIVAYFLLSLEVLCAKKTTYHWLNAFGAICLVCNALGINDYPSLTVNAAWGIIALFTTIKLKINQSKSAKSSKPKA</sequence>
<evidence type="ECO:0000256" key="1">
    <source>
        <dbReference type="SAM" id="Phobius"/>
    </source>
</evidence>
<dbReference type="RefSeq" id="WP_146092081.1">
    <property type="nucleotide sequence ID" value="NZ_MQUA01000004.1"/>
</dbReference>
<dbReference type="EMBL" id="MQUA01000004">
    <property type="protein sequence ID" value="PQB08973.1"/>
    <property type="molecule type" value="Genomic_DNA"/>
</dbReference>
<feature type="transmembrane region" description="Helical" evidence="1">
    <location>
        <begin position="57"/>
        <end position="76"/>
    </location>
</feature>
<organism evidence="3 4">
    <name type="scientific">Polaribacter filamentus</name>
    <dbReference type="NCBI Taxonomy" id="53483"/>
    <lineage>
        <taxon>Bacteria</taxon>
        <taxon>Pseudomonadati</taxon>
        <taxon>Bacteroidota</taxon>
        <taxon>Flavobacteriia</taxon>
        <taxon>Flavobacteriales</taxon>
        <taxon>Flavobacteriaceae</taxon>
    </lineage>
</organism>
<feature type="transmembrane region" description="Helical" evidence="1">
    <location>
        <begin position="33"/>
        <end position="51"/>
    </location>
</feature>
<feature type="transmembrane region" description="Helical" evidence="1">
    <location>
        <begin position="6"/>
        <end position="26"/>
    </location>
</feature>
<reference evidence="3 4" key="1">
    <citation type="submission" date="2016-11" db="EMBL/GenBank/DDBJ databases">
        <title>Trade-off between light-utilization and light-protection in marine flavobacteria.</title>
        <authorList>
            <person name="Kumagai Y."/>
        </authorList>
    </citation>
    <scope>NUCLEOTIDE SEQUENCE [LARGE SCALE GENOMIC DNA]</scope>
    <source>
        <strain evidence="3 4">ATCC 700397</strain>
    </source>
</reference>
<keyword evidence="1" id="KW-1133">Transmembrane helix</keyword>